<feature type="transmembrane region" description="Helical" evidence="1">
    <location>
        <begin position="33"/>
        <end position="51"/>
    </location>
</feature>
<evidence type="ECO:0000256" key="1">
    <source>
        <dbReference type="SAM" id="Phobius"/>
    </source>
</evidence>
<accession>A0A368NZ14</accession>
<organism evidence="2 3">
    <name type="scientific">Agrobacterium vitis</name>
    <name type="common">Rhizobium vitis</name>
    <dbReference type="NCBI Taxonomy" id="373"/>
    <lineage>
        <taxon>Bacteria</taxon>
        <taxon>Pseudomonadati</taxon>
        <taxon>Pseudomonadota</taxon>
        <taxon>Alphaproteobacteria</taxon>
        <taxon>Hyphomicrobiales</taxon>
        <taxon>Rhizobiaceae</taxon>
        <taxon>Rhizobium/Agrobacterium group</taxon>
        <taxon>Agrobacterium</taxon>
    </lineage>
</organism>
<sequence length="218" mass="24616">MWRATRIGAGILSMLAVAWVVSSIKGGNVPWDGIALFISSFIAWAFAEYKADAHAPLAAKLHPHDIKLGLKLRQLFNEPTKIFLREHSFGQAYPHARLHSVRDVSYWEGAEYEFENQELDNVSSEIVRLSDELYKKLAEYAGPIRAPEGYFAVPLDHERAQDRFGPETSARITELNALSGQIVQQLDQFEKVFRRLSPESYVAMPRTVTVSAEGPRML</sequence>
<dbReference type="Proteomes" id="UP000436911">
    <property type="component" value="Unassembled WGS sequence"/>
</dbReference>
<proteinExistence type="predicted"/>
<dbReference type="EMBL" id="QUSG01000001">
    <property type="protein sequence ID" value="KAA3531847.1"/>
    <property type="molecule type" value="Genomic_DNA"/>
</dbReference>
<evidence type="ECO:0000313" key="2">
    <source>
        <dbReference type="EMBL" id="KAA3531847.1"/>
    </source>
</evidence>
<dbReference type="RefSeq" id="WP_060719202.1">
    <property type="nucleotide sequence ID" value="NZ_CP055265.1"/>
</dbReference>
<dbReference type="OrthoDB" id="8910972at2"/>
<dbReference type="AlphaFoldDB" id="A0A368NZ14"/>
<keyword evidence="1" id="KW-1133">Transmembrane helix</keyword>
<name>A0A368NZ14_AGRVI</name>
<evidence type="ECO:0000313" key="3">
    <source>
        <dbReference type="Proteomes" id="UP000436911"/>
    </source>
</evidence>
<gene>
    <name evidence="2" type="ORF">DXT89_00165</name>
</gene>
<keyword evidence="1" id="KW-0472">Membrane</keyword>
<comment type="caution">
    <text evidence="2">The sequence shown here is derived from an EMBL/GenBank/DDBJ whole genome shotgun (WGS) entry which is preliminary data.</text>
</comment>
<protein>
    <submittedName>
        <fullName evidence="2">Uncharacterized protein</fullName>
    </submittedName>
</protein>
<reference evidence="2 3" key="1">
    <citation type="submission" date="2018-08" db="EMBL/GenBank/DDBJ databases">
        <title>Genome sequencing of Agrobacterium vitis strain ICMP 10754.</title>
        <authorList>
            <person name="Visnovsky S.B."/>
            <person name="Pitman A.R."/>
        </authorList>
    </citation>
    <scope>NUCLEOTIDE SEQUENCE [LARGE SCALE GENOMIC DNA]</scope>
    <source>
        <strain evidence="2 3">ICMP 10754</strain>
    </source>
</reference>
<keyword evidence="1" id="KW-0812">Transmembrane</keyword>